<organism evidence="4 5">
    <name type="scientific">Ustilago trichophora</name>
    <dbReference type="NCBI Taxonomy" id="86804"/>
    <lineage>
        <taxon>Eukaryota</taxon>
        <taxon>Fungi</taxon>
        <taxon>Dikarya</taxon>
        <taxon>Basidiomycota</taxon>
        <taxon>Ustilaginomycotina</taxon>
        <taxon>Ustilaginomycetes</taxon>
        <taxon>Ustilaginales</taxon>
        <taxon>Ustilaginaceae</taxon>
        <taxon>Ustilago</taxon>
    </lineage>
</organism>
<dbReference type="AlphaFoldDB" id="A0A5C3DZG6"/>
<feature type="region of interest" description="Disordered" evidence="1">
    <location>
        <begin position="1"/>
        <end position="85"/>
    </location>
</feature>
<dbReference type="Proteomes" id="UP000324022">
    <property type="component" value="Unassembled WGS sequence"/>
</dbReference>
<feature type="region of interest" description="Disordered" evidence="1">
    <location>
        <begin position="322"/>
        <end position="507"/>
    </location>
</feature>
<gene>
    <name evidence="4" type="ORF">UTRI_03626_B</name>
</gene>
<evidence type="ECO:0000256" key="1">
    <source>
        <dbReference type="SAM" id="MobiDB-lite"/>
    </source>
</evidence>
<feature type="region of interest" description="Disordered" evidence="1">
    <location>
        <begin position="542"/>
        <end position="569"/>
    </location>
</feature>
<evidence type="ECO:0000313" key="5">
    <source>
        <dbReference type="Proteomes" id="UP000324022"/>
    </source>
</evidence>
<feature type="compositionally biased region" description="Basic and acidic residues" evidence="1">
    <location>
        <begin position="333"/>
        <end position="343"/>
    </location>
</feature>
<feature type="compositionally biased region" description="Polar residues" evidence="1">
    <location>
        <begin position="469"/>
        <end position="480"/>
    </location>
</feature>
<feature type="compositionally biased region" description="Polar residues" evidence="1">
    <location>
        <begin position="362"/>
        <end position="375"/>
    </location>
</feature>
<dbReference type="OrthoDB" id="3067443at2759"/>
<protein>
    <submittedName>
        <fullName evidence="4">Uncharacterized protein</fullName>
    </submittedName>
</protein>
<feature type="compositionally biased region" description="Basic and acidic residues" evidence="1">
    <location>
        <begin position="483"/>
        <end position="498"/>
    </location>
</feature>
<dbReference type="InterPro" id="IPR024498">
    <property type="entry name" value="DUF2786"/>
</dbReference>
<evidence type="ECO:0000259" key="2">
    <source>
        <dbReference type="Pfam" id="PF10979"/>
    </source>
</evidence>
<dbReference type="InterPro" id="IPR055592">
    <property type="entry name" value="DUF7168"/>
</dbReference>
<name>A0A5C3DZG6_9BASI</name>
<evidence type="ECO:0000313" key="4">
    <source>
        <dbReference type="EMBL" id="SPO23843.1"/>
    </source>
</evidence>
<dbReference type="EMBL" id="OOIN01000006">
    <property type="protein sequence ID" value="SPO23843.1"/>
    <property type="molecule type" value="Genomic_DNA"/>
</dbReference>
<feature type="domain" description="DUF7168" evidence="3">
    <location>
        <begin position="198"/>
        <end position="328"/>
    </location>
</feature>
<feature type="compositionally biased region" description="Basic and acidic residues" evidence="1">
    <location>
        <begin position="417"/>
        <end position="436"/>
    </location>
</feature>
<dbReference type="Pfam" id="PF23771">
    <property type="entry name" value="DUF7168"/>
    <property type="match status" value="1"/>
</dbReference>
<dbReference type="Pfam" id="PF10979">
    <property type="entry name" value="DUF2786"/>
    <property type="match status" value="1"/>
</dbReference>
<accession>A0A5C3DZG6</accession>
<keyword evidence="5" id="KW-1185">Reference proteome</keyword>
<feature type="domain" description="DUF2786" evidence="2">
    <location>
        <begin position="143"/>
        <end position="182"/>
    </location>
</feature>
<feature type="compositionally biased region" description="Basic and acidic residues" evidence="1">
    <location>
        <begin position="543"/>
        <end position="560"/>
    </location>
</feature>
<sequence length="569" mass="62326">MPVRQRGGSPVAGNGFHGTLNQQQETKPKIKPEPFVIDLCNSDDEHAIQPGPSEPATRPKRPAAGSSRLKYEDDSQPCTDNEDQNDDFCGSANKRRGKMCASSSTPTTAPKLYAIARIGTLATDGVASVSQSEAKLANVSSGILSRIQKSLALAKHPGTGEAEAQQALRLATRLMSSQNLTQADILASSSAETNQTRAGMSIVEIVSQTNASPRNESWVNQVAIAINLFFDVKAYSTSYANRTKLSWTFYGLAINTVAAAHAFEMVHNQVLTWAYEKASAKLVSGKTGKNSYCQGVAAGLIALAKKEKKEEMRLAIESEKKRLKDAEEQEAAQTKKEKERLEDPPVSSVKSEPGIKPERQANGFSGSSASRSRNVQLEDAIDEEDIKPFRNGVKRSASEQADDGYGRWTDSGFGSTKLEHDHDSESDNEDAHDRFYDLNSDLPTPAFEEDIKPHFDEALESDIIDLTSDLDNTTSPSSADIQPKPDPESEDIKPKLEPEDNGAGWQSGNQLIRFRQDAEKIADDYLNSQHSGLKFKKRAKTTFKKDSSAFEQGREDAKKIDVKRKRIQG</sequence>
<proteinExistence type="predicted"/>
<reference evidence="4 5" key="1">
    <citation type="submission" date="2018-03" db="EMBL/GenBank/DDBJ databases">
        <authorList>
            <person name="Guldener U."/>
        </authorList>
    </citation>
    <scope>NUCLEOTIDE SEQUENCE [LARGE SCALE GENOMIC DNA]</scope>
    <source>
        <strain evidence="4 5">NBRC100155</strain>
    </source>
</reference>
<evidence type="ECO:0000259" key="3">
    <source>
        <dbReference type="Pfam" id="PF23771"/>
    </source>
</evidence>